<keyword evidence="2" id="KW-1185">Reference proteome</keyword>
<dbReference type="Proteomes" id="UP000287177">
    <property type="component" value="Unassembled WGS sequence"/>
</dbReference>
<dbReference type="SUPFAM" id="SSF55961">
    <property type="entry name" value="Bet v1-like"/>
    <property type="match status" value="1"/>
</dbReference>
<reference evidence="1 2" key="1">
    <citation type="submission" date="2013-06" db="EMBL/GenBank/DDBJ databases">
        <title>The draft sequence of the Mycobacterium elephantis genome.</title>
        <authorList>
            <person name="Pettersson F.B."/>
            <person name="Das S."/>
            <person name="Dasgupta S."/>
            <person name="Bhattacharya A."/>
            <person name="Kirsebom L.A."/>
        </authorList>
    </citation>
    <scope>NUCLEOTIDE SEQUENCE [LARGE SCALE GENOMIC DNA]</scope>
    <source>
        <strain evidence="1 2">DSM 44368</strain>
    </source>
</reference>
<dbReference type="CDD" id="cd08862">
    <property type="entry name" value="SRPBCC_Smu440-like"/>
    <property type="match status" value="1"/>
</dbReference>
<organism evidence="1 2">
    <name type="scientific">Mycolicibacterium elephantis DSM 44368</name>
    <dbReference type="NCBI Taxonomy" id="1335622"/>
    <lineage>
        <taxon>Bacteria</taxon>
        <taxon>Bacillati</taxon>
        <taxon>Actinomycetota</taxon>
        <taxon>Actinomycetes</taxon>
        <taxon>Mycobacteriales</taxon>
        <taxon>Mycobacteriaceae</taxon>
        <taxon>Mycolicibacterium</taxon>
    </lineage>
</organism>
<accession>A0A439DQW1</accession>
<dbReference type="AlphaFoldDB" id="A0A439DQW1"/>
<dbReference type="Pfam" id="PF10604">
    <property type="entry name" value="Polyketide_cyc2"/>
    <property type="match status" value="1"/>
</dbReference>
<comment type="caution">
    <text evidence="1">The sequence shown here is derived from an EMBL/GenBank/DDBJ whole genome shotgun (WGS) entry which is preliminary data.</text>
</comment>
<evidence type="ECO:0008006" key="3">
    <source>
        <dbReference type="Google" id="ProtNLM"/>
    </source>
</evidence>
<sequence>MGDRHLLHALSTVLFAARAFHEPDNSCTVWYMITDCAIEIDAPADVVWEVFSDVERWPEWTASVTRLIALDDAELAVGRRFELKQPRMPKLVWVVTELRPGSGWSWEQRSPGGVTVARHDVVPISDGRTKVRQQIDQRGPVGVAVGVLMHRMTKRYLDLEAAGLKARSEQLHRLDGPAS</sequence>
<protein>
    <recommendedName>
        <fullName evidence="3">Polyketide cyclase</fullName>
    </recommendedName>
</protein>
<dbReference type="EMBL" id="ATDN01000026">
    <property type="protein sequence ID" value="RWA18162.1"/>
    <property type="molecule type" value="Genomic_DNA"/>
</dbReference>
<dbReference type="InterPro" id="IPR023393">
    <property type="entry name" value="START-like_dom_sf"/>
</dbReference>
<dbReference type="InterPro" id="IPR019587">
    <property type="entry name" value="Polyketide_cyclase/dehydratase"/>
</dbReference>
<proteinExistence type="predicted"/>
<evidence type="ECO:0000313" key="1">
    <source>
        <dbReference type="EMBL" id="RWA18162.1"/>
    </source>
</evidence>
<gene>
    <name evidence="1" type="ORF">MELE44368_23880</name>
</gene>
<dbReference type="Gene3D" id="3.30.530.20">
    <property type="match status" value="1"/>
</dbReference>
<name>A0A439DQW1_9MYCO</name>
<evidence type="ECO:0000313" key="2">
    <source>
        <dbReference type="Proteomes" id="UP000287177"/>
    </source>
</evidence>